<keyword evidence="1" id="KW-0732">Signal</keyword>
<protein>
    <recommendedName>
        <fullName evidence="4">DUF995 domain-containing protein</fullName>
    </recommendedName>
</protein>
<reference evidence="2 3" key="1">
    <citation type="submission" date="2015-02" db="EMBL/GenBank/DDBJ databases">
        <title>Genome sequene of Rhodovulum sulfidophilum DSM 2351.</title>
        <authorList>
            <person name="Nagao N."/>
        </authorList>
    </citation>
    <scope>NUCLEOTIDE SEQUENCE [LARGE SCALE GENOMIC DNA]</scope>
    <source>
        <strain evidence="2 3">DSM 2351</strain>
    </source>
</reference>
<name>A0A0D6AZD2_RHOSU</name>
<dbReference type="Proteomes" id="UP000064912">
    <property type="component" value="Chromosome"/>
</dbReference>
<dbReference type="AlphaFoldDB" id="A0A0D6AZD2"/>
<organism evidence="2 3">
    <name type="scientific">Rhodovulum sulfidophilum</name>
    <name type="common">Rhodobacter sulfidophilus</name>
    <dbReference type="NCBI Taxonomy" id="35806"/>
    <lineage>
        <taxon>Bacteria</taxon>
        <taxon>Pseudomonadati</taxon>
        <taxon>Pseudomonadota</taxon>
        <taxon>Alphaproteobacteria</taxon>
        <taxon>Rhodobacterales</taxon>
        <taxon>Paracoccaceae</taxon>
        <taxon>Rhodovulum</taxon>
    </lineage>
</organism>
<evidence type="ECO:0000313" key="3">
    <source>
        <dbReference type="Proteomes" id="UP000064912"/>
    </source>
</evidence>
<accession>A0A0D6AZD2</accession>
<proteinExistence type="predicted"/>
<evidence type="ECO:0008006" key="4">
    <source>
        <dbReference type="Google" id="ProtNLM"/>
    </source>
</evidence>
<feature type="chain" id="PRO_5002300858" description="DUF995 domain-containing protein" evidence="1">
    <location>
        <begin position="19"/>
        <end position="140"/>
    </location>
</feature>
<dbReference type="PATRIC" id="fig|35806.4.peg.987"/>
<feature type="signal peptide" evidence="1">
    <location>
        <begin position="1"/>
        <end position="18"/>
    </location>
</feature>
<gene>
    <name evidence="2" type="ORF">NHU_00966</name>
</gene>
<dbReference type="eggNOG" id="ENOG50319IW">
    <property type="taxonomic scope" value="Bacteria"/>
</dbReference>
<evidence type="ECO:0000313" key="2">
    <source>
        <dbReference type="EMBL" id="BAQ68131.1"/>
    </source>
</evidence>
<sequence>MRRAPIAFLLAAALPALAAGLTAAEAAEPMSAAAFDRYATGKTLFYASGGRAYGAEQYLSGRRVIWTFLDGDCSEGVWFEADGQICFRYDHDPEDPQCWSFFESGQGLMARFENDPDQTELIEVNQSREPLICSGPRVGA</sequence>
<evidence type="ECO:0000256" key="1">
    <source>
        <dbReference type="SAM" id="SignalP"/>
    </source>
</evidence>
<dbReference type="RefSeq" id="WP_060834046.1">
    <property type="nucleotide sequence ID" value="NZ_JAESJD010000065.1"/>
</dbReference>
<dbReference type="KEGG" id="rsu:NHU_00966"/>
<dbReference type="EMBL" id="AP014800">
    <property type="protein sequence ID" value="BAQ68131.1"/>
    <property type="molecule type" value="Genomic_DNA"/>
</dbReference>